<organism evidence="2 4">
    <name type="scientific">Araneus ventricosus</name>
    <name type="common">Orbweaver spider</name>
    <name type="synonym">Epeira ventricosa</name>
    <dbReference type="NCBI Taxonomy" id="182803"/>
    <lineage>
        <taxon>Eukaryota</taxon>
        <taxon>Metazoa</taxon>
        <taxon>Ecdysozoa</taxon>
        <taxon>Arthropoda</taxon>
        <taxon>Chelicerata</taxon>
        <taxon>Arachnida</taxon>
        <taxon>Araneae</taxon>
        <taxon>Araneomorphae</taxon>
        <taxon>Entelegynae</taxon>
        <taxon>Araneoidea</taxon>
        <taxon>Araneidae</taxon>
        <taxon>Araneus</taxon>
    </lineage>
</organism>
<dbReference type="EMBL" id="BGPR01075630">
    <property type="protein sequence ID" value="GBL56414.1"/>
    <property type="molecule type" value="Genomic_DNA"/>
</dbReference>
<dbReference type="EMBL" id="BGPR01075571">
    <property type="protein sequence ID" value="GBL56075.1"/>
    <property type="molecule type" value="Genomic_DNA"/>
</dbReference>
<dbReference type="AlphaFoldDB" id="A0A4Y1ZLR3"/>
<evidence type="ECO:0000313" key="2">
    <source>
        <dbReference type="EMBL" id="GBL56414.1"/>
    </source>
</evidence>
<protein>
    <submittedName>
        <fullName evidence="2">Uncharacterized protein</fullName>
    </submittedName>
</protein>
<dbReference type="Proteomes" id="UP000499080">
    <property type="component" value="Unassembled WGS sequence"/>
</dbReference>
<keyword evidence="4" id="KW-1185">Reference proteome</keyword>
<proteinExistence type="predicted"/>
<comment type="caution">
    <text evidence="2">The sequence shown here is derived from an EMBL/GenBank/DDBJ whole genome shotgun (WGS) entry which is preliminary data.</text>
</comment>
<evidence type="ECO:0000313" key="1">
    <source>
        <dbReference type="EMBL" id="GBL56075.1"/>
    </source>
</evidence>
<accession>A0A4Y1ZLR3</accession>
<name>A0A4Y1ZLR3_ARAVE</name>
<evidence type="ECO:0000313" key="4">
    <source>
        <dbReference type="Proteomes" id="UP000499080"/>
    </source>
</evidence>
<sequence>MEHNYLSLCLCNACYAQHLGKILSIRMASQISRSETFQLLPVEILEVNIYRNKLPTLIGAIRQHVSAIPQEILLNAVDGVLSRLTAVLLNDRHHIGQL</sequence>
<dbReference type="EMBL" id="BGPR01075632">
    <property type="protein sequence ID" value="GBL56425.1"/>
    <property type="molecule type" value="Genomic_DNA"/>
</dbReference>
<gene>
    <name evidence="1" type="ORF">AVEN_250797_1</name>
    <name evidence="3" type="ORF">AVEN_263922_1</name>
    <name evidence="2" type="ORF">AVEN_99227_1</name>
</gene>
<evidence type="ECO:0000313" key="3">
    <source>
        <dbReference type="EMBL" id="GBL56425.1"/>
    </source>
</evidence>
<reference evidence="2 4" key="1">
    <citation type="journal article" date="2019" name="Sci. Rep.">
        <title>Orb-weaving spider Araneus ventricosus genome elucidates the spidroin gene catalogue.</title>
        <authorList>
            <person name="Kono N."/>
            <person name="Nakamura H."/>
            <person name="Ohtoshi R."/>
            <person name="Moran D.A.P."/>
            <person name="Shinohara A."/>
            <person name="Yoshida Y."/>
            <person name="Fujiwara M."/>
            <person name="Mori M."/>
            <person name="Tomita M."/>
            <person name="Arakawa K."/>
        </authorList>
    </citation>
    <scope>NUCLEOTIDE SEQUENCE [LARGE SCALE GENOMIC DNA]</scope>
</reference>